<evidence type="ECO:0000313" key="1">
    <source>
        <dbReference type="EMBL" id="RMX40516.1"/>
    </source>
</evidence>
<name>A0A3M6TGJ0_POCDA</name>
<accession>A0A3M6TGJ0</accession>
<proteinExistence type="predicted"/>
<dbReference type="EMBL" id="RCHS01003618">
    <property type="protein sequence ID" value="RMX40516.1"/>
    <property type="molecule type" value="Genomic_DNA"/>
</dbReference>
<keyword evidence="2" id="KW-1185">Reference proteome</keyword>
<protein>
    <submittedName>
        <fullName evidence="1">Uncharacterized protein</fullName>
    </submittedName>
</protein>
<sequence>MKPRIFRTSLLSNSSRVHTKTGRTVTARRKFPIDKFMTNKLGIVRSCLFPHMTKIIKKFPKTAKIRIVVASATSMKT</sequence>
<evidence type="ECO:0000313" key="2">
    <source>
        <dbReference type="Proteomes" id="UP000275408"/>
    </source>
</evidence>
<comment type="caution">
    <text evidence="1">The sequence shown here is derived from an EMBL/GenBank/DDBJ whole genome shotgun (WGS) entry which is preliminary data.</text>
</comment>
<reference evidence="1 2" key="1">
    <citation type="journal article" date="2018" name="Sci. Rep.">
        <title>Comparative analysis of the Pocillopora damicornis genome highlights role of immune system in coral evolution.</title>
        <authorList>
            <person name="Cunning R."/>
            <person name="Bay R.A."/>
            <person name="Gillette P."/>
            <person name="Baker A.C."/>
            <person name="Traylor-Knowles N."/>
        </authorList>
    </citation>
    <scope>NUCLEOTIDE SEQUENCE [LARGE SCALE GENOMIC DNA]</scope>
    <source>
        <strain evidence="1">RSMAS</strain>
        <tissue evidence="1">Whole animal</tissue>
    </source>
</reference>
<dbReference type="AlphaFoldDB" id="A0A3M6TGJ0"/>
<dbReference type="Proteomes" id="UP000275408">
    <property type="component" value="Unassembled WGS sequence"/>
</dbReference>
<gene>
    <name evidence="1" type="ORF">pdam_00007508</name>
</gene>
<organism evidence="1 2">
    <name type="scientific">Pocillopora damicornis</name>
    <name type="common">Cauliflower coral</name>
    <name type="synonym">Millepora damicornis</name>
    <dbReference type="NCBI Taxonomy" id="46731"/>
    <lineage>
        <taxon>Eukaryota</taxon>
        <taxon>Metazoa</taxon>
        <taxon>Cnidaria</taxon>
        <taxon>Anthozoa</taxon>
        <taxon>Hexacorallia</taxon>
        <taxon>Scleractinia</taxon>
        <taxon>Astrocoeniina</taxon>
        <taxon>Pocilloporidae</taxon>
        <taxon>Pocillopora</taxon>
    </lineage>
</organism>